<dbReference type="Pfam" id="PF04542">
    <property type="entry name" value="Sigma70_r2"/>
    <property type="match status" value="1"/>
</dbReference>
<dbReference type="InterPro" id="IPR007627">
    <property type="entry name" value="RNA_pol_sigma70_r2"/>
</dbReference>
<reference evidence="8" key="1">
    <citation type="submission" date="2017-02" db="EMBL/GenBank/DDBJ databases">
        <title>Delving into the versatile metabolic prowess of the omnipresent phylum Bacteroidetes.</title>
        <authorList>
            <person name="Nobu M.K."/>
            <person name="Mei R."/>
            <person name="Narihiro T."/>
            <person name="Kuroda K."/>
            <person name="Liu W.-T."/>
        </authorList>
    </citation>
    <scope>NUCLEOTIDE SEQUENCE</scope>
    <source>
        <strain evidence="8">ADurb.Bin417</strain>
    </source>
</reference>
<dbReference type="GO" id="GO:0016987">
    <property type="term" value="F:sigma factor activity"/>
    <property type="evidence" value="ECO:0007669"/>
    <property type="project" value="UniProtKB-KW"/>
</dbReference>
<evidence type="ECO:0000256" key="5">
    <source>
        <dbReference type="ARBA" id="ARBA00023163"/>
    </source>
</evidence>
<evidence type="ECO:0000313" key="8">
    <source>
        <dbReference type="EMBL" id="OPZ89556.1"/>
    </source>
</evidence>
<sequence>MATHGLAIRAEPVDLTRPPGFDELYRQYSETVYRTARRITGNSADAEDVLQTVFLRLLNRPDAALDVQSSEAYFRRAAANASIDVLRRRTVRSETPLEVIGPQSVQESGPILKERLRRAIAGLDPQDAELFLLKYLEGWSSNELADRFGIERGTVGSRLFRIRQGLQRVFEQ</sequence>
<protein>
    <submittedName>
        <fullName evidence="8">ECF RNA polymerase sigma factor SigE</fullName>
    </submittedName>
</protein>
<dbReference type="PANTHER" id="PTHR43133">
    <property type="entry name" value="RNA POLYMERASE ECF-TYPE SIGMA FACTO"/>
    <property type="match status" value="1"/>
</dbReference>
<dbReference type="PANTHER" id="PTHR43133:SF8">
    <property type="entry name" value="RNA POLYMERASE SIGMA FACTOR HI_1459-RELATED"/>
    <property type="match status" value="1"/>
</dbReference>
<dbReference type="AlphaFoldDB" id="A0A1V5M8S0"/>
<dbReference type="CDD" id="cd06171">
    <property type="entry name" value="Sigma70_r4"/>
    <property type="match status" value="1"/>
</dbReference>
<dbReference type="Proteomes" id="UP000485484">
    <property type="component" value="Unassembled WGS sequence"/>
</dbReference>
<dbReference type="InterPro" id="IPR036388">
    <property type="entry name" value="WH-like_DNA-bd_sf"/>
</dbReference>
<dbReference type="InterPro" id="IPR014284">
    <property type="entry name" value="RNA_pol_sigma-70_dom"/>
</dbReference>
<dbReference type="SUPFAM" id="SSF88946">
    <property type="entry name" value="Sigma2 domain of RNA polymerase sigma factors"/>
    <property type="match status" value="1"/>
</dbReference>
<keyword evidence="3" id="KW-0731">Sigma factor</keyword>
<evidence type="ECO:0000256" key="3">
    <source>
        <dbReference type="ARBA" id="ARBA00023082"/>
    </source>
</evidence>
<evidence type="ECO:0000256" key="1">
    <source>
        <dbReference type="ARBA" id="ARBA00010641"/>
    </source>
</evidence>
<dbReference type="InterPro" id="IPR013325">
    <property type="entry name" value="RNA_pol_sigma_r2"/>
</dbReference>
<keyword evidence="2" id="KW-0805">Transcription regulation</keyword>
<feature type="domain" description="RNA polymerase sigma-70 region 2" evidence="6">
    <location>
        <begin position="24"/>
        <end position="90"/>
    </location>
</feature>
<dbReference type="Pfam" id="PF08281">
    <property type="entry name" value="Sigma70_r4_2"/>
    <property type="match status" value="1"/>
</dbReference>
<proteinExistence type="inferred from homology"/>
<keyword evidence="5" id="KW-0804">Transcription</keyword>
<dbReference type="InterPro" id="IPR013324">
    <property type="entry name" value="RNA_pol_sigma_r3/r4-like"/>
</dbReference>
<feature type="domain" description="RNA polymerase sigma factor 70 region 4 type 2" evidence="7">
    <location>
        <begin position="114"/>
        <end position="164"/>
    </location>
</feature>
<dbReference type="InterPro" id="IPR013249">
    <property type="entry name" value="RNA_pol_sigma70_r4_t2"/>
</dbReference>
<comment type="caution">
    <text evidence="8">The sequence shown here is derived from an EMBL/GenBank/DDBJ whole genome shotgun (WGS) entry which is preliminary data.</text>
</comment>
<dbReference type="GO" id="GO:0006352">
    <property type="term" value="P:DNA-templated transcription initiation"/>
    <property type="evidence" value="ECO:0007669"/>
    <property type="project" value="InterPro"/>
</dbReference>
<dbReference type="GO" id="GO:0003677">
    <property type="term" value="F:DNA binding"/>
    <property type="evidence" value="ECO:0007669"/>
    <property type="project" value="UniProtKB-KW"/>
</dbReference>
<accession>A0A1V5M8S0</accession>
<evidence type="ECO:0000256" key="2">
    <source>
        <dbReference type="ARBA" id="ARBA00023015"/>
    </source>
</evidence>
<evidence type="ECO:0000259" key="7">
    <source>
        <dbReference type="Pfam" id="PF08281"/>
    </source>
</evidence>
<dbReference type="Gene3D" id="1.10.1740.10">
    <property type="match status" value="1"/>
</dbReference>
<dbReference type="Gene3D" id="1.10.10.10">
    <property type="entry name" value="Winged helix-like DNA-binding domain superfamily/Winged helix DNA-binding domain"/>
    <property type="match status" value="1"/>
</dbReference>
<dbReference type="SUPFAM" id="SSF88659">
    <property type="entry name" value="Sigma3 and sigma4 domains of RNA polymerase sigma factors"/>
    <property type="match status" value="1"/>
</dbReference>
<organism evidence="8">
    <name type="scientific">candidate division TA06 bacterium ADurb.Bin417</name>
    <dbReference type="NCBI Taxonomy" id="1852828"/>
    <lineage>
        <taxon>Bacteria</taxon>
        <taxon>Bacteria division TA06</taxon>
    </lineage>
</organism>
<comment type="similarity">
    <text evidence="1">Belongs to the sigma-70 factor family. ECF subfamily.</text>
</comment>
<dbReference type="InterPro" id="IPR039425">
    <property type="entry name" value="RNA_pol_sigma-70-like"/>
</dbReference>
<dbReference type="EMBL" id="MWAK01000353">
    <property type="protein sequence ID" value="OPZ89556.1"/>
    <property type="molecule type" value="Genomic_DNA"/>
</dbReference>
<evidence type="ECO:0000259" key="6">
    <source>
        <dbReference type="Pfam" id="PF04542"/>
    </source>
</evidence>
<name>A0A1V5M8S0_UNCT6</name>
<evidence type="ECO:0000256" key="4">
    <source>
        <dbReference type="ARBA" id="ARBA00023125"/>
    </source>
</evidence>
<dbReference type="NCBIfam" id="TIGR02937">
    <property type="entry name" value="sigma70-ECF"/>
    <property type="match status" value="1"/>
</dbReference>
<gene>
    <name evidence="8" type="primary">sigE_2</name>
    <name evidence="8" type="ORF">BWY73_01479</name>
</gene>
<keyword evidence="4" id="KW-0238">DNA-binding</keyword>